<protein>
    <submittedName>
        <fullName evidence="1">Uncharacterized protein</fullName>
    </submittedName>
</protein>
<evidence type="ECO:0000313" key="1">
    <source>
        <dbReference type="EMBL" id="ODR99161.1"/>
    </source>
</evidence>
<reference evidence="1 2" key="1">
    <citation type="journal article" date="2016" name="Environ. Microbiol.">
        <title>New Methyloceanibacter diversity from North Sea sediments includes methanotroph containing solely the soluble methane monooxygenase.</title>
        <authorList>
            <person name="Vekeman B."/>
            <person name="Kerckhof F.M."/>
            <person name="Cremers G."/>
            <person name="de Vos P."/>
            <person name="Vandamme P."/>
            <person name="Boon N."/>
            <person name="Op den Camp H.J."/>
            <person name="Heylen K."/>
        </authorList>
    </citation>
    <scope>NUCLEOTIDE SEQUENCE [LARGE SCALE GENOMIC DNA]</scope>
    <source>
        <strain evidence="1 2">R-67174</strain>
    </source>
</reference>
<dbReference type="Proteomes" id="UP000094501">
    <property type="component" value="Unassembled WGS sequence"/>
</dbReference>
<proteinExistence type="predicted"/>
<sequence>MLSRFFQHHDPLEAQAKRLVGAAKILAVATFIPVSDHYSFLKRCNSKEWDFFATAASVQAALLDLAQRVSGKRFKALHALIVSELHKWHPRGAEAVLDCQGFTHGNLDMQSPVVKDLLPSDTLGLWVLWNLLQRKPTFEEAQAARGIGSALATPLHDWWTRG</sequence>
<keyword evidence="2" id="KW-1185">Reference proteome</keyword>
<evidence type="ECO:0000313" key="2">
    <source>
        <dbReference type="Proteomes" id="UP000094501"/>
    </source>
</evidence>
<name>A0A1E3W0X4_9HYPH</name>
<gene>
    <name evidence="1" type="ORF">AUC68_03805</name>
</gene>
<dbReference type="STRING" id="1774968.AUC68_03805"/>
<dbReference type="EMBL" id="LPWG01000011">
    <property type="protein sequence ID" value="ODR99161.1"/>
    <property type="molecule type" value="Genomic_DNA"/>
</dbReference>
<dbReference type="AlphaFoldDB" id="A0A1E3W0X4"/>
<comment type="caution">
    <text evidence="1">The sequence shown here is derived from an EMBL/GenBank/DDBJ whole genome shotgun (WGS) entry which is preliminary data.</text>
</comment>
<organism evidence="1 2">
    <name type="scientific">Methyloceanibacter methanicus</name>
    <dbReference type="NCBI Taxonomy" id="1774968"/>
    <lineage>
        <taxon>Bacteria</taxon>
        <taxon>Pseudomonadati</taxon>
        <taxon>Pseudomonadota</taxon>
        <taxon>Alphaproteobacteria</taxon>
        <taxon>Hyphomicrobiales</taxon>
        <taxon>Hyphomicrobiaceae</taxon>
        <taxon>Methyloceanibacter</taxon>
    </lineage>
</organism>
<accession>A0A1E3W0X4</accession>